<name>A0ABW1F478_9ACTN</name>
<gene>
    <name evidence="2" type="ORF">ACFP0N_29595</name>
</gene>
<evidence type="ECO:0000313" key="3">
    <source>
        <dbReference type="Proteomes" id="UP001596067"/>
    </source>
</evidence>
<protein>
    <submittedName>
        <fullName evidence="2">Carboxymuconolactone decarboxylase family protein</fullName>
    </submittedName>
</protein>
<dbReference type="EMBL" id="JBHSOD010000052">
    <property type="protein sequence ID" value="MFC5889132.1"/>
    <property type="molecule type" value="Genomic_DNA"/>
</dbReference>
<reference evidence="3" key="1">
    <citation type="journal article" date="2019" name="Int. J. Syst. Evol. Microbiol.">
        <title>The Global Catalogue of Microorganisms (GCM) 10K type strain sequencing project: providing services to taxonomists for standard genome sequencing and annotation.</title>
        <authorList>
            <consortium name="The Broad Institute Genomics Platform"/>
            <consortium name="The Broad Institute Genome Sequencing Center for Infectious Disease"/>
            <person name="Wu L."/>
            <person name="Ma J."/>
        </authorList>
    </citation>
    <scope>NUCLEOTIDE SEQUENCE [LARGE SCALE GENOMIC DNA]</scope>
    <source>
        <strain evidence="3">CGMCC 4.1469</strain>
    </source>
</reference>
<evidence type="ECO:0000313" key="2">
    <source>
        <dbReference type="EMBL" id="MFC5889132.1"/>
    </source>
</evidence>
<evidence type="ECO:0000259" key="1">
    <source>
        <dbReference type="Pfam" id="PF02627"/>
    </source>
</evidence>
<sequence length="152" mass="16346">MSDPAELVPELKELSGWLYRATGNRSVPRTTIGLVQLRAGQIVGSTYLTALQTGLLRKAGESERRIDAVATWPSAPYFTDAERAALALVEAVLTPNPHGERVPDALYAEAARHYEPKALATLTIAIGQVNFFVPLALIGKPVPGVALADQWT</sequence>
<dbReference type="Pfam" id="PF02627">
    <property type="entry name" value="CMD"/>
    <property type="match status" value="1"/>
</dbReference>
<feature type="domain" description="Carboxymuconolactone decarboxylase-like" evidence="1">
    <location>
        <begin position="24"/>
        <end position="90"/>
    </location>
</feature>
<dbReference type="PANTHER" id="PTHR34846">
    <property type="entry name" value="4-CARBOXYMUCONOLACTONE DECARBOXYLASE FAMILY PROTEIN (AFU_ORTHOLOGUE AFUA_6G11590)"/>
    <property type="match status" value="1"/>
</dbReference>
<dbReference type="InterPro" id="IPR029032">
    <property type="entry name" value="AhpD-like"/>
</dbReference>
<keyword evidence="3" id="KW-1185">Reference proteome</keyword>
<comment type="caution">
    <text evidence="2">The sequence shown here is derived from an EMBL/GenBank/DDBJ whole genome shotgun (WGS) entry which is preliminary data.</text>
</comment>
<organism evidence="2 3">
    <name type="scientific">Kitasatospora aburaviensis</name>
    <dbReference type="NCBI Taxonomy" id="67265"/>
    <lineage>
        <taxon>Bacteria</taxon>
        <taxon>Bacillati</taxon>
        <taxon>Actinomycetota</taxon>
        <taxon>Actinomycetes</taxon>
        <taxon>Kitasatosporales</taxon>
        <taxon>Streptomycetaceae</taxon>
        <taxon>Kitasatospora</taxon>
    </lineage>
</organism>
<dbReference type="PANTHER" id="PTHR34846:SF10">
    <property type="entry name" value="CYTOPLASMIC PROTEIN"/>
    <property type="match status" value="1"/>
</dbReference>
<dbReference type="Gene3D" id="1.20.1290.10">
    <property type="entry name" value="AhpD-like"/>
    <property type="match status" value="1"/>
</dbReference>
<accession>A0ABW1F478</accession>
<dbReference type="Proteomes" id="UP001596067">
    <property type="component" value="Unassembled WGS sequence"/>
</dbReference>
<dbReference type="InterPro" id="IPR003779">
    <property type="entry name" value="CMD-like"/>
</dbReference>
<proteinExistence type="predicted"/>
<dbReference type="SUPFAM" id="SSF69118">
    <property type="entry name" value="AhpD-like"/>
    <property type="match status" value="1"/>
</dbReference>
<dbReference type="RefSeq" id="WP_345328307.1">
    <property type="nucleotide sequence ID" value="NZ_BAAAVH010000016.1"/>
</dbReference>